<feature type="compositionally biased region" description="Basic residues" evidence="1">
    <location>
        <begin position="67"/>
        <end position="83"/>
    </location>
</feature>
<name>A0A3L6S5V1_PANMI</name>
<protein>
    <submittedName>
        <fullName evidence="2">Uncharacterized protein</fullName>
    </submittedName>
</protein>
<reference evidence="3" key="1">
    <citation type="journal article" date="2019" name="Nat. Commun.">
        <title>The genome of broomcorn millet.</title>
        <authorList>
            <person name="Zou C."/>
            <person name="Miki D."/>
            <person name="Li D."/>
            <person name="Tang Q."/>
            <person name="Xiao L."/>
            <person name="Rajput S."/>
            <person name="Deng P."/>
            <person name="Jia W."/>
            <person name="Huang R."/>
            <person name="Zhang M."/>
            <person name="Sun Y."/>
            <person name="Hu J."/>
            <person name="Fu X."/>
            <person name="Schnable P.S."/>
            <person name="Li F."/>
            <person name="Zhang H."/>
            <person name="Feng B."/>
            <person name="Zhu X."/>
            <person name="Liu R."/>
            <person name="Schnable J.C."/>
            <person name="Zhu J.-K."/>
            <person name="Zhang H."/>
        </authorList>
    </citation>
    <scope>NUCLEOTIDE SEQUENCE [LARGE SCALE GENOMIC DNA]</scope>
</reference>
<comment type="caution">
    <text evidence="2">The sequence shown here is derived from an EMBL/GenBank/DDBJ whole genome shotgun (WGS) entry which is preliminary data.</text>
</comment>
<sequence>MVPEGDVPLFQLAVRPARWAPDGSQRGPARVFVADREGSMESQADLGQICTAALVGGYKTKGEASAAHHKRRGHEVIKKKSQKTTRQCT</sequence>
<keyword evidence="3" id="KW-1185">Reference proteome</keyword>
<accession>A0A3L6S5V1</accession>
<dbReference type="EMBL" id="PQIB02000005">
    <property type="protein sequence ID" value="RLN16311.1"/>
    <property type="molecule type" value="Genomic_DNA"/>
</dbReference>
<proteinExistence type="predicted"/>
<feature type="region of interest" description="Disordered" evidence="1">
    <location>
        <begin position="63"/>
        <end position="89"/>
    </location>
</feature>
<gene>
    <name evidence="2" type="ORF">C2845_PM02G01240</name>
</gene>
<dbReference type="Proteomes" id="UP000275267">
    <property type="component" value="Unassembled WGS sequence"/>
</dbReference>
<organism evidence="2 3">
    <name type="scientific">Panicum miliaceum</name>
    <name type="common">Proso millet</name>
    <name type="synonym">Broomcorn millet</name>
    <dbReference type="NCBI Taxonomy" id="4540"/>
    <lineage>
        <taxon>Eukaryota</taxon>
        <taxon>Viridiplantae</taxon>
        <taxon>Streptophyta</taxon>
        <taxon>Embryophyta</taxon>
        <taxon>Tracheophyta</taxon>
        <taxon>Spermatophyta</taxon>
        <taxon>Magnoliopsida</taxon>
        <taxon>Liliopsida</taxon>
        <taxon>Poales</taxon>
        <taxon>Poaceae</taxon>
        <taxon>PACMAD clade</taxon>
        <taxon>Panicoideae</taxon>
        <taxon>Panicodae</taxon>
        <taxon>Paniceae</taxon>
        <taxon>Panicinae</taxon>
        <taxon>Panicum</taxon>
        <taxon>Panicum sect. Panicum</taxon>
    </lineage>
</organism>
<dbReference type="AlphaFoldDB" id="A0A3L6S5V1"/>
<evidence type="ECO:0000313" key="2">
    <source>
        <dbReference type="EMBL" id="RLN16311.1"/>
    </source>
</evidence>
<evidence type="ECO:0000256" key="1">
    <source>
        <dbReference type="SAM" id="MobiDB-lite"/>
    </source>
</evidence>
<evidence type="ECO:0000313" key="3">
    <source>
        <dbReference type="Proteomes" id="UP000275267"/>
    </source>
</evidence>